<dbReference type="AlphaFoldDB" id="A0A0R2Q7K3"/>
<evidence type="ECO:0008006" key="3">
    <source>
        <dbReference type="Google" id="ProtNLM"/>
    </source>
</evidence>
<organism evidence="1 2">
    <name type="scientific">Acidimicrobiia bacterium BACL6 MAG-120924-bin43</name>
    <dbReference type="NCBI Taxonomy" id="1655583"/>
    <lineage>
        <taxon>Bacteria</taxon>
        <taxon>Bacillati</taxon>
        <taxon>Actinomycetota</taxon>
        <taxon>Acidimicrobiia</taxon>
        <taxon>acIV cluster</taxon>
    </lineage>
</organism>
<sequence>MFVTRHSPVTDPTLKDQLWTLYSRAYLRTAEDSVTHEMLDRLEFNDQLTDPTNRAWVVWDDSMPVAMTLVATDVKRTRWLSEQYFKRNFPEKFKSGLVHYVVWAVVDPSYVVRGASIFMARQAMAVEAREGALLVFDMPEDNQPHAAGGAAELMRRMARMVGEAQLLPLTVQRYYALDFQSAHSPEISGLDDHEEIQAMAVQQKR</sequence>
<gene>
    <name evidence="1" type="ORF">ABR75_05400</name>
</gene>
<name>A0A0R2Q7K3_9ACTN</name>
<protein>
    <recommendedName>
        <fullName evidence="3">N-acetyltransferase domain-containing protein</fullName>
    </recommendedName>
</protein>
<comment type="caution">
    <text evidence="1">The sequence shown here is derived from an EMBL/GenBank/DDBJ whole genome shotgun (WGS) entry which is preliminary data.</text>
</comment>
<proteinExistence type="predicted"/>
<accession>A0A0R2Q7K3</accession>
<evidence type="ECO:0000313" key="1">
    <source>
        <dbReference type="EMBL" id="KRO46305.1"/>
    </source>
</evidence>
<dbReference type="Proteomes" id="UP000051017">
    <property type="component" value="Unassembled WGS sequence"/>
</dbReference>
<dbReference type="EMBL" id="LIBJ01000317">
    <property type="protein sequence ID" value="KRO46305.1"/>
    <property type="molecule type" value="Genomic_DNA"/>
</dbReference>
<evidence type="ECO:0000313" key="2">
    <source>
        <dbReference type="Proteomes" id="UP000051017"/>
    </source>
</evidence>
<reference evidence="1 2" key="1">
    <citation type="submission" date="2015-10" db="EMBL/GenBank/DDBJ databases">
        <title>Metagenome-Assembled Genomes uncover a global brackish microbiome.</title>
        <authorList>
            <person name="Hugerth L.W."/>
            <person name="Larsson J."/>
            <person name="Alneberg J."/>
            <person name="Lindh M.V."/>
            <person name="Legrand C."/>
            <person name="Pinhassi J."/>
            <person name="Andersson A.F."/>
        </authorList>
    </citation>
    <scope>NUCLEOTIDE SEQUENCE [LARGE SCALE GENOMIC DNA]</scope>
    <source>
        <strain evidence="1">BACL6 MAG-120924-bin43</strain>
    </source>
</reference>